<evidence type="ECO:0000256" key="1">
    <source>
        <dbReference type="ARBA" id="ARBA00034923"/>
    </source>
</evidence>
<evidence type="ECO:0000313" key="3">
    <source>
        <dbReference type="EMBL" id="MQM32287.1"/>
    </source>
</evidence>
<organism evidence="3 4">
    <name type="scientific">Candidatus Accumulibacter phosphatis</name>
    <dbReference type="NCBI Taxonomy" id="327160"/>
    <lineage>
        <taxon>Bacteria</taxon>
        <taxon>Pseudomonadati</taxon>
        <taxon>Pseudomonadota</taxon>
        <taxon>Betaproteobacteria</taxon>
        <taxon>Candidatus Accumulibacter</taxon>
    </lineage>
</organism>
<sequence>MAAIVPDGWRELSVTGAAQREIETLALLAEGLPDDYTVYHAVHWTNLGPRFALYGEIDFAVVNRAGDLLLIEQKSGFLAETPDGLVKQYPGKSKSVPIQISRMVHVLRGKLANRGDIASVRTDALLFCPDYTVRFPETAGLVPERIVDARRRAQLCAIIQSLLPPQEEGAATLKIHHFLRDLIQLDTDVSALMGRARSMVTRLSGGLAHWARQLDFSPYRLRVIGTAGSGKTQLALAEYRATLQAGKRPLYVCFNRPLADHFARIAPAGGLACTFHQLCEQGLRQAGETPDFTQPDAFERLFTRAAALLELQGPADLPPGNPFPFDTLIVDEGQDFSQPWCDFVLRHARPAARLLWLEDPLQNLYGRPRVSLPDWITLHARSNYRSPRPIVEMLRALLPGDADIEAASPIAAEEIALITYADRAGMMQGVKDAIRDCYSAGFKKHDLAIVSYHGRAESHLTSLDQIGRTTLRRFTGAYDLLGQGVFSTGDVLVESVYRFKGQSAPAIIFAEIDFPQLDDKALRKLFVGATRSTMKLVLVVHEKSAAQLADLLAAR</sequence>
<dbReference type="PANTHER" id="PTHR11070:SF2">
    <property type="entry name" value="ATP-DEPENDENT DNA HELICASE SRS2"/>
    <property type="match status" value="1"/>
</dbReference>
<evidence type="ECO:0000313" key="4">
    <source>
        <dbReference type="Proteomes" id="UP000342300"/>
    </source>
</evidence>
<evidence type="ECO:0000259" key="2">
    <source>
        <dbReference type="Pfam" id="PF13538"/>
    </source>
</evidence>
<dbReference type="PANTHER" id="PTHR11070">
    <property type="entry name" value="UVRD / RECB / PCRA DNA HELICASE FAMILY MEMBER"/>
    <property type="match status" value="1"/>
</dbReference>
<dbReference type="Proteomes" id="UP000342300">
    <property type="component" value="Unassembled WGS sequence"/>
</dbReference>
<accession>A0A6A7RXK4</accession>
<dbReference type="GO" id="GO:0003677">
    <property type="term" value="F:DNA binding"/>
    <property type="evidence" value="ECO:0007669"/>
    <property type="project" value="InterPro"/>
</dbReference>
<dbReference type="GO" id="GO:0005524">
    <property type="term" value="F:ATP binding"/>
    <property type="evidence" value="ECO:0007669"/>
    <property type="project" value="InterPro"/>
</dbReference>
<dbReference type="EMBL" id="PDHS01000482">
    <property type="protein sequence ID" value="MQM32287.1"/>
    <property type="molecule type" value="Genomic_DNA"/>
</dbReference>
<dbReference type="SUPFAM" id="SSF52540">
    <property type="entry name" value="P-loop containing nucleoside triphosphate hydrolases"/>
    <property type="match status" value="1"/>
</dbReference>
<dbReference type="GO" id="GO:0000725">
    <property type="term" value="P:recombinational repair"/>
    <property type="evidence" value="ECO:0007669"/>
    <property type="project" value="TreeGrafter"/>
</dbReference>
<protein>
    <recommendedName>
        <fullName evidence="1">DNA 3'-5' helicase II</fullName>
    </recommendedName>
</protein>
<dbReference type="AlphaFoldDB" id="A0A6A7RXK4"/>
<feature type="domain" description="UvrD-like helicase C-terminal" evidence="2">
    <location>
        <begin position="491"/>
        <end position="539"/>
    </location>
</feature>
<dbReference type="Pfam" id="PF13538">
    <property type="entry name" value="UvrD_C_2"/>
    <property type="match status" value="1"/>
</dbReference>
<reference evidence="3 4" key="1">
    <citation type="submission" date="2017-09" db="EMBL/GenBank/DDBJ databases">
        <title>Metagenomic Analysis Reveals Denitrifying Candidatus Accumulibacter and Flanking Population as a Source of N2O.</title>
        <authorList>
            <person name="Gao H."/>
            <person name="Mao Y."/>
            <person name="Zhao X."/>
            <person name="Liu W.-T."/>
            <person name="Zhang T."/>
            <person name="Wells G."/>
        </authorList>
    </citation>
    <scope>NUCLEOTIDE SEQUENCE [LARGE SCALE GENOMIC DNA]</scope>
    <source>
        <strain evidence="3">CANDO_2_IC</strain>
    </source>
</reference>
<proteinExistence type="predicted"/>
<dbReference type="InterPro" id="IPR027417">
    <property type="entry name" value="P-loop_NTPase"/>
</dbReference>
<dbReference type="Gene3D" id="3.40.50.300">
    <property type="entry name" value="P-loop containing nucleotide triphosphate hydrolases"/>
    <property type="match status" value="2"/>
</dbReference>
<dbReference type="InterPro" id="IPR000212">
    <property type="entry name" value="DNA_helicase_UvrD/REP"/>
</dbReference>
<comment type="caution">
    <text evidence="3">The sequence shown here is derived from an EMBL/GenBank/DDBJ whole genome shotgun (WGS) entry which is preliminary data.</text>
</comment>
<gene>
    <name evidence="3" type="ORF">CRU78_17990</name>
</gene>
<name>A0A6A7RXK4_9PROT</name>
<dbReference type="InterPro" id="IPR027785">
    <property type="entry name" value="UvrD-like_helicase_C"/>
</dbReference>
<dbReference type="GO" id="GO:0043138">
    <property type="term" value="F:3'-5' DNA helicase activity"/>
    <property type="evidence" value="ECO:0007669"/>
    <property type="project" value="TreeGrafter"/>
</dbReference>